<gene>
    <name evidence="2" type="ORF">CUD01_16120</name>
</gene>
<proteinExistence type="predicted"/>
<sequence>MRVGARPYGVRMALMVEMVTFDSTDPHALAVWWARRLGGTVQGEPDAWFVVVTDVRGVQQLGFQRVESPTPGKNRVHLDLQAPDVAAEVERLVADGATLVARHAEQGLSWTVLADPDGNQFCVSQHA</sequence>
<name>A0A4Y3KDS9_CELUD</name>
<dbReference type="Pfam" id="PF18029">
    <property type="entry name" value="Glyoxalase_6"/>
    <property type="match status" value="1"/>
</dbReference>
<accession>A0A4Y3KDS9</accession>
<dbReference type="InterPro" id="IPR037523">
    <property type="entry name" value="VOC_core"/>
</dbReference>
<dbReference type="PANTHER" id="PTHR35908">
    <property type="entry name" value="HYPOTHETICAL FUSION PROTEIN"/>
    <property type="match status" value="1"/>
</dbReference>
<dbReference type="SUPFAM" id="SSF54593">
    <property type="entry name" value="Glyoxalase/Bleomycin resistance protein/Dihydroxybiphenyl dioxygenase"/>
    <property type="match status" value="1"/>
</dbReference>
<evidence type="ECO:0000313" key="2">
    <source>
        <dbReference type="EMBL" id="GEA81168.1"/>
    </source>
</evidence>
<evidence type="ECO:0000313" key="3">
    <source>
        <dbReference type="Proteomes" id="UP000315842"/>
    </source>
</evidence>
<dbReference type="Gene3D" id="3.10.180.10">
    <property type="entry name" value="2,3-Dihydroxybiphenyl 1,2-Dioxygenase, domain 1"/>
    <property type="match status" value="1"/>
</dbReference>
<keyword evidence="3" id="KW-1185">Reference proteome</keyword>
<reference evidence="2 3" key="1">
    <citation type="submission" date="2019-06" db="EMBL/GenBank/DDBJ databases">
        <title>Whole genome shotgun sequence of Cellulomonas uda NBRC 3747.</title>
        <authorList>
            <person name="Hosoyama A."/>
            <person name="Uohara A."/>
            <person name="Ohji S."/>
            <person name="Ichikawa N."/>
        </authorList>
    </citation>
    <scope>NUCLEOTIDE SEQUENCE [LARGE SCALE GENOMIC DNA]</scope>
    <source>
        <strain evidence="2 3">NBRC 3747</strain>
    </source>
</reference>
<feature type="domain" description="VOC" evidence="1">
    <location>
        <begin position="15"/>
        <end position="126"/>
    </location>
</feature>
<organism evidence="2 3">
    <name type="scientific">Cellulomonas uda</name>
    <dbReference type="NCBI Taxonomy" id="1714"/>
    <lineage>
        <taxon>Bacteria</taxon>
        <taxon>Bacillati</taxon>
        <taxon>Actinomycetota</taxon>
        <taxon>Actinomycetes</taxon>
        <taxon>Micrococcales</taxon>
        <taxon>Cellulomonadaceae</taxon>
        <taxon>Cellulomonas</taxon>
    </lineage>
</organism>
<dbReference type="PANTHER" id="PTHR35908:SF1">
    <property type="entry name" value="CONSERVED PROTEIN"/>
    <property type="match status" value="1"/>
</dbReference>
<protein>
    <recommendedName>
        <fullName evidence="1">VOC domain-containing protein</fullName>
    </recommendedName>
</protein>
<dbReference type="InterPro" id="IPR029068">
    <property type="entry name" value="Glyas_Bleomycin-R_OHBP_Dase"/>
</dbReference>
<dbReference type="Proteomes" id="UP000315842">
    <property type="component" value="Unassembled WGS sequence"/>
</dbReference>
<dbReference type="PROSITE" id="PS51819">
    <property type="entry name" value="VOC"/>
    <property type="match status" value="1"/>
</dbReference>
<dbReference type="AlphaFoldDB" id="A0A4Y3KDS9"/>
<dbReference type="EMBL" id="BJLP01000023">
    <property type="protein sequence ID" value="GEA81168.1"/>
    <property type="molecule type" value="Genomic_DNA"/>
</dbReference>
<dbReference type="InterPro" id="IPR041581">
    <property type="entry name" value="Glyoxalase_6"/>
</dbReference>
<evidence type="ECO:0000259" key="1">
    <source>
        <dbReference type="PROSITE" id="PS51819"/>
    </source>
</evidence>
<dbReference type="CDD" id="cd06587">
    <property type="entry name" value="VOC"/>
    <property type="match status" value="1"/>
</dbReference>
<comment type="caution">
    <text evidence="2">The sequence shown here is derived from an EMBL/GenBank/DDBJ whole genome shotgun (WGS) entry which is preliminary data.</text>
</comment>